<dbReference type="PROSITE" id="PS51098">
    <property type="entry name" value="PTS_EIIB_TYPE_1"/>
    <property type="match status" value="1"/>
</dbReference>
<evidence type="ECO:0000256" key="1">
    <source>
        <dbReference type="ARBA" id="ARBA00022448"/>
    </source>
</evidence>
<keyword evidence="5" id="KW-0418">Kinase</keyword>
<feature type="domain" description="PTS EIIB type-1" evidence="7">
    <location>
        <begin position="22"/>
        <end position="102"/>
    </location>
</feature>
<dbReference type="GO" id="GO:0005886">
    <property type="term" value="C:plasma membrane"/>
    <property type="evidence" value="ECO:0007669"/>
    <property type="project" value="TreeGrafter"/>
</dbReference>
<keyword evidence="1" id="KW-0813">Transport</keyword>
<dbReference type="GO" id="GO:0016301">
    <property type="term" value="F:kinase activity"/>
    <property type="evidence" value="ECO:0007669"/>
    <property type="project" value="UniProtKB-KW"/>
</dbReference>
<dbReference type="PANTHER" id="PTHR30009:SF4">
    <property type="entry name" value="PTS SYSTEM N-ACETYLGLUCOSAMINE-SPECIFIC EIICBA COMPONENT"/>
    <property type="match status" value="1"/>
</dbReference>
<evidence type="ECO:0000256" key="4">
    <source>
        <dbReference type="ARBA" id="ARBA00022683"/>
    </source>
</evidence>
<dbReference type="Gene3D" id="3.30.1360.60">
    <property type="entry name" value="Glucose permease domain IIB"/>
    <property type="match status" value="1"/>
</dbReference>
<gene>
    <name evidence="8" type="primary">malX</name>
    <name evidence="8" type="ORF">K05K4_33720</name>
</gene>
<dbReference type="GO" id="GO:0015764">
    <property type="term" value="P:N-acetylglucosamine transport"/>
    <property type="evidence" value="ECO:0007669"/>
    <property type="project" value="TreeGrafter"/>
</dbReference>
<dbReference type="InterPro" id="IPR001996">
    <property type="entry name" value="PTS_IIB_1"/>
</dbReference>
<dbReference type="InterPro" id="IPR036878">
    <property type="entry name" value="Glu_permease_IIB"/>
</dbReference>
<accession>A0A1W6W048</accession>
<keyword evidence="4" id="KW-0598">Phosphotransferase system</keyword>
<dbReference type="Pfam" id="PF00367">
    <property type="entry name" value="PTS_EIIB"/>
    <property type="match status" value="1"/>
</dbReference>
<dbReference type="SMR" id="A0A1W6W048"/>
<evidence type="ECO:0000256" key="5">
    <source>
        <dbReference type="ARBA" id="ARBA00022777"/>
    </source>
</evidence>
<name>A0A1W6W048_VIBAL</name>
<protein>
    <submittedName>
        <fullName evidence="8">PTS system maltose-and glucose-specific EIICB component</fullName>
    </submittedName>
</protein>
<dbReference type="AlphaFoldDB" id="A0A1W6W048"/>
<keyword evidence="3" id="KW-0808">Transferase</keyword>
<dbReference type="InterPro" id="IPR050429">
    <property type="entry name" value="PTS_Glucose_EIICBA"/>
</dbReference>
<keyword evidence="2" id="KW-0762">Sugar transport</keyword>
<sequence>MTVKSVLKQFFNFLTHTNPNVEQDVDTIIDAIGGIENLLKTGACATRLRLTLRATSVIDKNALKNHGAHGVVILDDRHVQIIYGLKANTYSQIMEERITKQS</sequence>
<proteinExistence type="predicted"/>
<dbReference type="GO" id="GO:0090563">
    <property type="term" value="F:protein-phosphocysteine-sugar phosphotransferase activity"/>
    <property type="evidence" value="ECO:0007669"/>
    <property type="project" value="TreeGrafter"/>
</dbReference>
<dbReference type="EMBL" id="CP017903">
    <property type="protein sequence ID" value="ARP20101.1"/>
    <property type="molecule type" value="Genomic_DNA"/>
</dbReference>
<evidence type="ECO:0000256" key="2">
    <source>
        <dbReference type="ARBA" id="ARBA00022597"/>
    </source>
</evidence>
<reference evidence="8" key="1">
    <citation type="submission" date="2016-10" db="EMBL/GenBank/DDBJ databases">
        <title>The High Quality Genome of Vibrio alginolyticus K01M1.</title>
        <authorList>
            <person name="Wendling C."/>
            <person name="Chibani C.M."/>
            <person name="Hertel R."/>
            <person name="Sproer C."/>
            <person name="Bunk B."/>
            <person name="Overmann J."/>
            <person name="Roth O."/>
            <person name="Liesegang H."/>
        </authorList>
    </citation>
    <scope>NUCLEOTIDE SEQUENCE</scope>
    <source>
        <strain evidence="8">K05K4</strain>
    </source>
</reference>
<dbReference type="InterPro" id="IPR018113">
    <property type="entry name" value="PTrfase_EIIB_Cys"/>
</dbReference>
<evidence type="ECO:0000256" key="3">
    <source>
        <dbReference type="ARBA" id="ARBA00022679"/>
    </source>
</evidence>
<dbReference type="SUPFAM" id="SSF55604">
    <property type="entry name" value="Glucose permease domain IIB"/>
    <property type="match status" value="1"/>
</dbReference>
<dbReference type="PANTHER" id="PTHR30009">
    <property type="entry name" value="CYTOCHROME C-TYPE SYNTHESIS PROTEIN AND PTS TRANSMEMBRANE COMPONENT"/>
    <property type="match status" value="1"/>
</dbReference>
<organism evidence="8">
    <name type="scientific">Vibrio alginolyticus</name>
    <dbReference type="NCBI Taxonomy" id="663"/>
    <lineage>
        <taxon>Bacteria</taxon>
        <taxon>Pseudomonadati</taxon>
        <taxon>Pseudomonadota</taxon>
        <taxon>Gammaproteobacteria</taxon>
        <taxon>Vibrionales</taxon>
        <taxon>Vibrionaceae</taxon>
        <taxon>Vibrio</taxon>
    </lineage>
</organism>
<dbReference type="GO" id="GO:0009401">
    <property type="term" value="P:phosphoenolpyruvate-dependent sugar phosphotransferase system"/>
    <property type="evidence" value="ECO:0007669"/>
    <property type="project" value="UniProtKB-KW"/>
</dbReference>
<dbReference type="RefSeq" id="WP_086047216.1">
    <property type="nucleotide sequence ID" value="NZ_CP017890.1"/>
</dbReference>
<evidence type="ECO:0000313" key="8">
    <source>
        <dbReference type="EMBL" id="ARP20101.1"/>
    </source>
</evidence>
<evidence type="ECO:0000259" key="7">
    <source>
        <dbReference type="PROSITE" id="PS51098"/>
    </source>
</evidence>
<dbReference type="GO" id="GO:0008982">
    <property type="term" value="F:protein-N(PI)-phosphohistidine-sugar phosphotransferase activity"/>
    <property type="evidence" value="ECO:0007669"/>
    <property type="project" value="InterPro"/>
</dbReference>
<evidence type="ECO:0000256" key="6">
    <source>
        <dbReference type="PROSITE-ProRule" id="PRU00421"/>
    </source>
</evidence>
<feature type="active site" description="Phosphocysteine intermediate; for EIIB activity" evidence="6">
    <location>
        <position position="44"/>
    </location>
</feature>